<dbReference type="GO" id="GO:0016747">
    <property type="term" value="F:acyltransferase activity, transferring groups other than amino-acyl groups"/>
    <property type="evidence" value="ECO:0007669"/>
    <property type="project" value="InterPro"/>
</dbReference>
<sequence length="179" mass="20635">MQDLQEDFTLRSAQISDQKIIWEILKQAVQRRKEDGSNQWQDGYPNAETPLIDIQNKVGFVLELKNEIVGYSAIIFDGEEAYENIEGKWLSNGNYAVIHRVAISEKFLGKGIATALFLKIEEFVKAKQIFSIKVDTNFDNIQMLKILDRLQYSYCGEVHFRGSPRKAFEKILTSEIQKP</sequence>
<dbReference type="CDD" id="cd04301">
    <property type="entry name" value="NAT_SF"/>
    <property type="match status" value="1"/>
</dbReference>
<dbReference type="AlphaFoldDB" id="A0A1N7KG77"/>
<dbReference type="PROSITE" id="PS51186">
    <property type="entry name" value="GNAT"/>
    <property type="match status" value="1"/>
</dbReference>
<keyword evidence="3" id="KW-1185">Reference proteome</keyword>
<evidence type="ECO:0000313" key="3">
    <source>
        <dbReference type="Proteomes" id="UP000185839"/>
    </source>
</evidence>
<dbReference type="RefSeq" id="WP_076385819.1">
    <property type="nucleotide sequence ID" value="NZ_FTOI01000003.1"/>
</dbReference>
<evidence type="ECO:0000259" key="1">
    <source>
        <dbReference type="PROSITE" id="PS51186"/>
    </source>
</evidence>
<dbReference type="InterPro" id="IPR000182">
    <property type="entry name" value="GNAT_dom"/>
</dbReference>
<dbReference type="OrthoDB" id="9796381at2"/>
<gene>
    <name evidence="2" type="ORF">SAMN05421789_103184</name>
</gene>
<dbReference type="SUPFAM" id="SSF55729">
    <property type="entry name" value="Acyl-CoA N-acyltransferases (Nat)"/>
    <property type="match status" value="1"/>
</dbReference>
<name>A0A1N7KG77_9FLAO</name>
<feature type="domain" description="N-acetyltransferase" evidence="1">
    <location>
        <begin position="8"/>
        <end position="175"/>
    </location>
</feature>
<dbReference type="Pfam" id="PF00583">
    <property type="entry name" value="Acetyltransf_1"/>
    <property type="match status" value="1"/>
</dbReference>
<accession>A0A1N7KG77</accession>
<dbReference type="EMBL" id="FTOI01000003">
    <property type="protein sequence ID" value="SIS60611.1"/>
    <property type="molecule type" value="Genomic_DNA"/>
</dbReference>
<proteinExistence type="predicted"/>
<protein>
    <submittedName>
        <fullName evidence="2">Acetyltransferase (GNAT) family protein</fullName>
    </submittedName>
</protein>
<keyword evidence="2" id="KW-0808">Transferase</keyword>
<evidence type="ECO:0000313" key="2">
    <source>
        <dbReference type="EMBL" id="SIS60611.1"/>
    </source>
</evidence>
<reference evidence="3" key="1">
    <citation type="submission" date="2017-01" db="EMBL/GenBank/DDBJ databases">
        <authorList>
            <person name="Varghese N."/>
            <person name="Submissions S."/>
        </authorList>
    </citation>
    <scope>NUCLEOTIDE SEQUENCE [LARGE SCALE GENOMIC DNA]</scope>
    <source>
        <strain evidence="3">DSM 23145</strain>
    </source>
</reference>
<dbReference type="InterPro" id="IPR016181">
    <property type="entry name" value="Acyl_CoA_acyltransferase"/>
</dbReference>
<dbReference type="Proteomes" id="UP000185839">
    <property type="component" value="Unassembled WGS sequence"/>
</dbReference>
<dbReference type="Gene3D" id="3.40.630.30">
    <property type="match status" value="1"/>
</dbReference>
<dbReference type="STRING" id="713588.SAMN05421789_103184"/>
<organism evidence="2 3">
    <name type="scientific">Kaistella chaponensis</name>
    <dbReference type="NCBI Taxonomy" id="713588"/>
    <lineage>
        <taxon>Bacteria</taxon>
        <taxon>Pseudomonadati</taxon>
        <taxon>Bacteroidota</taxon>
        <taxon>Flavobacteriia</taxon>
        <taxon>Flavobacteriales</taxon>
        <taxon>Weeksellaceae</taxon>
        <taxon>Chryseobacterium group</taxon>
        <taxon>Kaistella</taxon>
    </lineage>
</organism>